<feature type="transmembrane region" description="Helical" evidence="9">
    <location>
        <begin position="647"/>
        <end position="668"/>
    </location>
</feature>
<keyword evidence="5 7" id="KW-0040">ANK repeat</keyword>
<dbReference type="SMART" id="SM00248">
    <property type="entry name" value="ANK"/>
    <property type="match status" value="7"/>
</dbReference>
<dbReference type="eggNOG" id="KOG0504">
    <property type="taxonomic scope" value="Eukaryota"/>
</dbReference>
<evidence type="ECO:0000256" key="9">
    <source>
        <dbReference type="SAM" id="Phobius"/>
    </source>
</evidence>
<dbReference type="Gramene" id="OBART09G05810.1">
    <property type="protein sequence ID" value="OBART09G05810.1"/>
    <property type="gene ID" value="OBART09G05810"/>
</dbReference>
<dbReference type="PROSITE" id="PS50088">
    <property type="entry name" value="ANK_REPEAT"/>
    <property type="match status" value="1"/>
</dbReference>
<keyword evidence="2 9" id="KW-0812">Transmembrane</keyword>
<feature type="transmembrane region" description="Helical" evidence="9">
    <location>
        <begin position="680"/>
        <end position="706"/>
    </location>
</feature>
<evidence type="ECO:0000256" key="7">
    <source>
        <dbReference type="PROSITE-ProRule" id="PRU00023"/>
    </source>
</evidence>
<proteinExistence type="predicted"/>
<evidence type="ECO:0000313" key="11">
    <source>
        <dbReference type="EnsemblPlants" id="OBART09G05810.1"/>
    </source>
</evidence>
<sequence>MASSSGERHSGSPMEANAPAVPPMDAKLMVATGRGDCQQLKDVVNKEDAGMMVVVMASSNTRPSVSAAASPPVAMHPLLHASASSGDWKGLTFLLNREESQADPTNKPSQEFLKSLQACTSGGNCTNGRLPTPPQASNDIEEGANMPLLLSPESLLEGVTIEGDTALHVVATHGDGHNFLKCVDTICAKGKHLMFKQNNKGDTPLHCAARAGNHEMVDKLIGLAIGPSRREESVDKIENDLHRSENLSTETPLNDVGRMGVEYLRMENDSKETALHEAIRIGHSPLVKKLLAYDSELARFPQEGTSPLYLSILLEQFDIAQTLYDQSKQHILSYSGPTGQNALHVAVLRSTEMTKVLLEWNKNLTMQGDKNGSTPLHFASSRTILSNHGVYPHPCISCFRVPFPRFKVLTEVLEDNGAPLYQPDNVGMFPIHVAAAVGEKQTIKLFVKRYPSSAGLRDKQGRTFLHVAVEKKKENVVRYACGNRSLAWILNMQDNNGNTALHLAVEAKNHSMFCSLFQNRQVQLNLVNVKGQTARDISVNKIPAILHYNQGTANNIFYALTLTGAMNGTCRWDHFLKNYKDIHQVAIDGKRTDLKNMTEATQTMVVGAVLIATVTFGVTFAVPGGYIADDHPHGGTPTLAGRYAFDAFMVANTFAFVCSTIATVGLMYSGSPMFNHKSRTFYISTAFYFMRTSITCMIVAFTLGVHMVLAPVAPRTSFVVCVISPLVVVWCKMKYWLKWLALAPSLCVRAGYIFTLGLLFPFIIVSSTIFEYWPVIFTFTWAAFGRRATHL</sequence>
<evidence type="ECO:0000256" key="4">
    <source>
        <dbReference type="ARBA" id="ARBA00022989"/>
    </source>
</evidence>
<dbReference type="GO" id="GO:0005886">
    <property type="term" value="C:plasma membrane"/>
    <property type="evidence" value="ECO:0007669"/>
    <property type="project" value="TreeGrafter"/>
</dbReference>
<evidence type="ECO:0000256" key="3">
    <source>
        <dbReference type="ARBA" id="ARBA00022737"/>
    </source>
</evidence>
<dbReference type="Pfam" id="PF13962">
    <property type="entry name" value="PGG"/>
    <property type="match status" value="1"/>
</dbReference>
<dbReference type="HOGENOM" id="CLU_000134_36_5_1"/>
<comment type="subcellular location">
    <subcellularLocation>
        <location evidence="1">Membrane</location>
        <topology evidence="1">Multi-pass membrane protein</topology>
    </subcellularLocation>
</comment>
<keyword evidence="3" id="KW-0677">Repeat</keyword>
<dbReference type="PaxDb" id="65489-OBART09G05810.1"/>
<feature type="repeat" description="ANK" evidence="7">
    <location>
        <begin position="200"/>
        <end position="232"/>
    </location>
</feature>
<keyword evidence="4 9" id="KW-1133">Transmembrane helix</keyword>
<dbReference type="SUPFAM" id="SSF48403">
    <property type="entry name" value="Ankyrin repeat"/>
    <property type="match status" value="1"/>
</dbReference>
<dbReference type="InterPro" id="IPR002110">
    <property type="entry name" value="Ankyrin_rpt"/>
</dbReference>
<feature type="transmembrane region" description="Helical" evidence="9">
    <location>
        <begin position="712"/>
        <end position="731"/>
    </location>
</feature>
<evidence type="ECO:0000256" key="8">
    <source>
        <dbReference type="SAM" id="MobiDB-lite"/>
    </source>
</evidence>
<dbReference type="InterPro" id="IPR026961">
    <property type="entry name" value="PGG_dom"/>
</dbReference>
<name>A0A0D3H5D4_9ORYZ</name>
<dbReference type="Pfam" id="PF12796">
    <property type="entry name" value="Ank_2"/>
    <property type="match status" value="3"/>
</dbReference>
<dbReference type="FunFam" id="1.25.40.20:FF:000314">
    <property type="entry name" value="Ankyrin-like protein"/>
    <property type="match status" value="1"/>
</dbReference>
<dbReference type="InterPro" id="IPR036770">
    <property type="entry name" value="Ankyrin_rpt-contain_sf"/>
</dbReference>
<keyword evidence="6 9" id="KW-0472">Membrane</keyword>
<feature type="compositionally biased region" description="Basic and acidic residues" evidence="8">
    <location>
        <begin position="1"/>
        <end position="10"/>
    </location>
</feature>
<protein>
    <recommendedName>
        <fullName evidence="10">PGG domain-containing protein</fullName>
    </recommendedName>
</protein>
<accession>A0A0D3H5D4</accession>
<feature type="domain" description="PGG" evidence="10">
    <location>
        <begin position="595"/>
        <end position="707"/>
    </location>
</feature>
<evidence type="ECO:0000256" key="1">
    <source>
        <dbReference type="ARBA" id="ARBA00004141"/>
    </source>
</evidence>
<dbReference type="STRING" id="65489.A0A0D3H5D4"/>
<dbReference type="PANTHER" id="PTHR24186">
    <property type="entry name" value="PROTEIN PHOSPHATASE 1 REGULATORY SUBUNIT"/>
    <property type="match status" value="1"/>
</dbReference>
<dbReference type="AlphaFoldDB" id="A0A0D3H5D4"/>
<dbReference type="PROSITE" id="PS50297">
    <property type="entry name" value="ANK_REP_REGION"/>
    <property type="match status" value="1"/>
</dbReference>
<dbReference type="Proteomes" id="UP000026960">
    <property type="component" value="Chromosome 9"/>
</dbReference>
<evidence type="ECO:0000259" key="10">
    <source>
        <dbReference type="Pfam" id="PF13962"/>
    </source>
</evidence>
<dbReference type="PANTHER" id="PTHR24186:SF50">
    <property type="entry name" value="ANKYRIN REPEAT-CONTAINING PROTEIN ITN1-LIKE ISOFORM X1"/>
    <property type="match status" value="1"/>
</dbReference>
<reference evidence="11" key="1">
    <citation type="journal article" date="2009" name="Rice">
        <title>De Novo Next Generation Sequencing of Plant Genomes.</title>
        <authorList>
            <person name="Rounsley S."/>
            <person name="Marri P.R."/>
            <person name="Yu Y."/>
            <person name="He R."/>
            <person name="Sisneros N."/>
            <person name="Goicoechea J.L."/>
            <person name="Lee S.J."/>
            <person name="Angelova A."/>
            <person name="Kudrna D."/>
            <person name="Luo M."/>
            <person name="Affourtit J."/>
            <person name="Desany B."/>
            <person name="Knight J."/>
            <person name="Niazi F."/>
            <person name="Egholm M."/>
            <person name="Wing R.A."/>
        </authorList>
    </citation>
    <scope>NUCLEOTIDE SEQUENCE [LARGE SCALE GENOMIC DNA]</scope>
    <source>
        <strain evidence="11">cv. IRGC 105608</strain>
    </source>
</reference>
<evidence type="ECO:0000256" key="2">
    <source>
        <dbReference type="ARBA" id="ARBA00022692"/>
    </source>
</evidence>
<dbReference type="Gene3D" id="1.25.40.20">
    <property type="entry name" value="Ankyrin repeat-containing domain"/>
    <property type="match status" value="3"/>
</dbReference>
<evidence type="ECO:0000256" key="6">
    <source>
        <dbReference type="ARBA" id="ARBA00023136"/>
    </source>
</evidence>
<keyword evidence="12" id="KW-1185">Reference proteome</keyword>
<dbReference type="EnsemblPlants" id="OBART09G05810.1">
    <property type="protein sequence ID" value="OBART09G05810.1"/>
    <property type="gene ID" value="OBART09G05810"/>
</dbReference>
<feature type="transmembrane region" description="Helical" evidence="9">
    <location>
        <begin position="604"/>
        <end position="627"/>
    </location>
</feature>
<evidence type="ECO:0000256" key="5">
    <source>
        <dbReference type="ARBA" id="ARBA00023043"/>
    </source>
</evidence>
<organism evidence="11">
    <name type="scientific">Oryza barthii</name>
    <dbReference type="NCBI Taxonomy" id="65489"/>
    <lineage>
        <taxon>Eukaryota</taxon>
        <taxon>Viridiplantae</taxon>
        <taxon>Streptophyta</taxon>
        <taxon>Embryophyta</taxon>
        <taxon>Tracheophyta</taxon>
        <taxon>Spermatophyta</taxon>
        <taxon>Magnoliopsida</taxon>
        <taxon>Liliopsida</taxon>
        <taxon>Poales</taxon>
        <taxon>Poaceae</taxon>
        <taxon>BOP clade</taxon>
        <taxon>Oryzoideae</taxon>
        <taxon>Oryzeae</taxon>
        <taxon>Oryzinae</taxon>
        <taxon>Oryza</taxon>
    </lineage>
</organism>
<reference evidence="11" key="2">
    <citation type="submission" date="2015-03" db="UniProtKB">
        <authorList>
            <consortium name="EnsemblPlants"/>
        </authorList>
    </citation>
    <scope>IDENTIFICATION</scope>
</reference>
<feature type="region of interest" description="Disordered" evidence="8">
    <location>
        <begin position="1"/>
        <end position="21"/>
    </location>
</feature>
<feature type="transmembrane region" description="Helical" evidence="9">
    <location>
        <begin position="752"/>
        <end position="773"/>
    </location>
</feature>
<evidence type="ECO:0000313" key="12">
    <source>
        <dbReference type="Proteomes" id="UP000026960"/>
    </source>
</evidence>